<gene>
    <name evidence="5" type="ORF">BINO364_LOCUS9915</name>
</gene>
<dbReference type="Gene3D" id="2.60.40.690">
    <property type="entry name" value="Alpha-macroglobulin, receptor-binding domain"/>
    <property type="match status" value="1"/>
</dbReference>
<protein>
    <submittedName>
        <fullName evidence="5">Uncharacterized protein</fullName>
    </submittedName>
</protein>
<evidence type="ECO:0000313" key="5">
    <source>
        <dbReference type="EMBL" id="CAH0724169.1"/>
    </source>
</evidence>
<dbReference type="InterPro" id="IPR001599">
    <property type="entry name" value="Macroglobln_a2"/>
</dbReference>
<proteinExistence type="predicted"/>
<dbReference type="InterPro" id="IPR013783">
    <property type="entry name" value="Ig-like_fold"/>
</dbReference>
<feature type="domain" description="Alpha-2-macroglobulin bait region" evidence="2">
    <location>
        <begin position="482"/>
        <end position="633"/>
    </location>
</feature>
<dbReference type="Gene3D" id="2.60.120.1540">
    <property type="match status" value="1"/>
</dbReference>
<dbReference type="GO" id="GO:0005615">
    <property type="term" value="C:extracellular space"/>
    <property type="evidence" value="ECO:0007669"/>
    <property type="project" value="InterPro"/>
</dbReference>
<dbReference type="OrthoDB" id="9998011at2759"/>
<evidence type="ECO:0000259" key="3">
    <source>
        <dbReference type="SMART" id="SM01360"/>
    </source>
</evidence>
<dbReference type="SMART" id="SM01361">
    <property type="entry name" value="A2M_recep"/>
    <property type="match status" value="1"/>
</dbReference>
<feature type="region of interest" description="Disordered" evidence="1">
    <location>
        <begin position="1645"/>
        <end position="1668"/>
    </location>
</feature>
<dbReference type="GO" id="GO:0004866">
    <property type="term" value="F:endopeptidase inhibitor activity"/>
    <property type="evidence" value="ECO:0007669"/>
    <property type="project" value="InterPro"/>
</dbReference>
<dbReference type="SMART" id="SM01359">
    <property type="entry name" value="A2M_N_2"/>
    <property type="match status" value="1"/>
</dbReference>
<dbReference type="Gene3D" id="2.20.130.20">
    <property type="match status" value="1"/>
</dbReference>
<dbReference type="Gene3D" id="2.60.40.10">
    <property type="entry name" value="Immunoglobulins"/>
    <property type="match status" value="2"/>
</dbReference>
<name>A0A8J9YB40_9NEOP</name>
<dbReference type="InterPro" id="IPR011625">
    <property type="entry name" value="A2M_N_BRD"/>
</dbReference>
<organism evidence="5 6">
    <name type="scientific">Brenthis ino</name>
    <name type="common">lesser marbled fritillary</name>
    <dbReference type="NCBI Taxonomy" id="405034"/>
    <lineage>
        <taxon>Eukaryota</taxon>
        <taxon>Metazoa</taxon>
        <taxon>Ecdysozoa</taxon>
        <taxon>Arthropoda</taxon>
        <taxon>Hexapoda</taxon>
        <taxon>Insecta</taxon>
        <taxon>Pterygota</taxon>
        <taxon>Neoptera</taxon>
        <taxon>Endopterygota</taxon>
        <taxon>Lepidoptera</taxon>
        <taxon>Glossata</taxon>
        <taxon>Ditrysia</taxon>
        <taxon>Papilionoidea</taxon>
        <taxon>Nymphalidae</taxon>
        <taxon>Heliconiinae</taxon>
        <taxon>Argynnini</taxon>
        <taxon>Brenthis</taxon>
    </lineage>
</organism>
<dbReference type="Proteomes" id="UP000838878">
    <property type="component" value="Chromosome 4"/>
</dbReference>
<dbReference type="Pfam" id="PF07678">
    <property type="entry name" value="TED_complement"/>
    <property type="match status" value="1"/>
</dbReference>
<feature type="domain" description="Alpha-macroglobulin receptor-binding" evidence="4">
    <location>
        <begin position="1358"/>
        <end position="1453"/>
    </location>
</feature>
<accession>A0A8J9YB40</accession>
<evidence type="ECO:0000259" key="2">
    <source>
        <dbReference type="SMART" id="SM01359"/>
    </source>
</evidence>
<dbReference type="InterPro" id="IPR036595">
    <property type="entry name" value="A-macroglobulin_rcpt-bd_sf"/>
</dbReference>
<dbReference type="Gene3D" id="2.60.40.1930">
    <property type="match status" value="1"/>
</dbReference>
<evidence type="ECO:0000256" key="1">
    <source>
        <dbReference type="SAM" id="MobiDB-lite"/>
    </source>
</evidence>
<dbReference type="InterPro" id="IPR008930">
    <property type="entry name" value="Terpenoid_cyclase/PrenylTrfase"/>
</dbReference>
<dbReference type="Gene3D" id="1.50.10.20">
    <property type="match status" value="1"/>
</dbReference>
<evidence type="ECO:0000313" key="6">
    <source>
        <dbReference type="Proteomes" id="UP000838878"/>
    </source>
</evidence>
<feature type="domain" description="Alpha-2-macroglobulin" evidence="3">
    <location>
        <begin position="725"/>
        <end position="814"/>
    </location>
</feature>
<dbReference type="Pfam" id="PF00207">
    <property type="entry name" value="A2M"/>
    <property type="match status" value="1"/>
</dbReference>
<dbReference type="EMBL" id="OV170224">
    <property type="protein sequence ID" value="CAH0724169.1"/>
    <property type="molecule type" value="Genomic_DNA"/>
</dbReference>
<feature type="region of interest" description="Disordered" evidence="1">
    <location>
        <begin position="1510"/>
        <end position="1536"/>
    </location>
</feature>
<reference evidence="5" key="1">
    <citation type="submission" date="2021-12" db="EMBL/GenBank/DDBJ databases">
        <authorList>
            <person name="Martin H S."/>
        </authorList>
    </citation>
    <scope>NUCLEOTIDE SEQUENCE</scope>
</reference>
<dbReference type="SUPFAM" id="SSF49410">
    <property type="entry name" value="Alpha-macroglobulin receptor domain"/>
    <property type="match status" value="1"/>
</dbReference>
<dbReference type="Pfam" id="PF07703">
    <property type="entry name" value="A2M_BRD"/>
    <property type="match status" value="1"/>
</dbReference>
<feature type="non-terminal residue" evidence="5">
    <location>
        <position position="1769"/>
    </location>
</feature>
<dbReference type="PANTHER" id="PTHR11412">
    <property type="entry name" value="MACROGLOBULIN / COMPLEMENT"/>
    <property type="match status" value="1"/>
</dbReference>
<dbReference type="SUPFAM" id="SSF48239">
    <property type="entry name" value="Terpenoid cyclases/Protein prenyltransferases"/>
    <property type="match status" value="1"/>
</dbReference>
<dbReference type="InterPro" id="IPR009048">
    <property type="entry name" value="A-macroglobulin_rcpt-bd"/>
</dbReference>
<evidence type="ECO:0000259" key="4">
    <source>
        <dbReference type="SMART" id="SM01361"/>
    </source>
</evidence>
<dbReference type="InterPro" id="IPR011626">
    <property type="entry name" value="Alpha-macroglobulin_TED"/>
</dbReference>
<dbReference type="SMART" id="SM01360">
    <property type="entry name" value="A2M"/>
    <property type="match status" value="1"/>
</dbReference>
<keyword evidence="6" id="KW-1185">Reference proteome</keyword>
<feature type="compositionally biased region" description="Basic and acidic residues" evidence="1">
    <location>
        <begin position="1514"/>
        <end position="1528"/>
    </location>
</feature>
<dbReference type="PANTHER" id="PTHR11412:SF171">
    <property type="entry name" value="PREGNANCY ZONE PROTEIN-LIKE PROTEIN"/>
    <property type="match status" value="1"/>
</dbReference>
<dbReference type="InterPro" id="IPR050473">
    <property type="entry name" value="A2M/Complement_sys"/>
</dbReference>
<sequence>MWWTLFLFIIPAQASIEEPLNITSSPCTDSNHIFLAPGVLTAGGTSRSCISRFHTEGQANVVLTLVTEKQNVTASRELAPGDGGCIDISVPPQPNAKAELIVNIWYPEAQCTWERKIPIRIASGRIVIIHTDRARYRPGDKIHIRAIVLKADLTPSPTNIEEIWLEGPRGAWDGIKIEQWLNKHTRLGLVQVEHKLDYESSPPGKWSVRARLADGSHGGAAFWVGNYELPPFQLTVRHAPKILRTSERLAWTVCVRYPWSEAVAGMLVIRLRGAGGAGGARGGIRTAVRLAAPRACHRHAAAAKRIGLNGDSAPDVVIADFSFQEEGTRVWQNTTVVSQVVDEPFALEFLTRYHAVVSPGLPYKIKVKATRWDDKPVSNETVRVCRYKSTTLGVSSSPDLHDSMSLNSSNSSDTGVCVEGVTDEKGVARVMFRTNDDGSPFYNFKASLHNASARLWARGAGRSVARASLGALRAGARTLLPLYVSLPRAATAALTVHFVVITRGGIIYRWGATTQCPTKTDTYLIMPHRNATCPGIEPATDGIESESLAKVLLPVKVTPQMCPDSHLVAYFQYGGEIVTASKHMRMDECFVNKADITWASRQTPPGSKATLQVSTPGPALCALSVIDSAATWSVQRDSVKTLILNGLNRLMQEHRNLTEHDAAAECFLSADSPDLPSTGIELMSFWLASAGVRVLTTTPPERCSPLPNLLLADDVLVPRSDFSESWLWQLVAVGAAGAGAATARAPDAVSRYEATAVCLSRTGVAVSPPAVLQVFREFFIHASGPQEMKRGDVAIIPYRIFNYLYQPLSVEVKISTKDTILHSETVCVSPRASRAARRELAAPDAGFVHLRIRATTVYDAKCSREKRDVSDEVKVVIRVKPEGVTEREYKSALLCAPEENGLNEGTSAVTWSWAPVQAVPGTERVSVWAAENVVGPLLDSYQRPEDMAQLQGGCGEQSMARLAINLLSLQSLDNSSWGHISAQVKVTRDITRQLQYVHPSGGFSAFGASDSSASTWLTAFCVRYLRTAFKVVSAPPPPALAAAERWLRDQQTESGCFRNHGHVFHSDLKGGLNEDGDVSSVALTAYVITSLLETPLPPKIIQNALTCLRAFPTKSKKVYPLSLVTYAYMKLKSYEEKNNMNNLKEEEVTAMLNRFLHMATEDNGYVWWDTGNLATSIEATGYALLSLRHCARAGPPAHGEAPGPPARCVQAGAGAVRWLSAQRGAGGGFLATQDTLIAEEGLSAWAHFIKKAVATVTIESGEQKENFKFTKMTPPRNSTQFTDMNVSQQFNVSIRGEGCALVHMTRAYNSRAPARAAAGGALAVRARALPRGVLNCAADVCFCAAVVEVCALWSRALPALALLELALPAGHALDAARLYALLPADPLLRRIEVTPNNGKASLYLGTRDGSDTTPRAGHVCYNIHTVGPRTKTKPAYAKITDYYNPLIVDTQMYTIPEDCPSLIAEEVNDYNASDNLFNKARSLTGSGEIIISYEYSLDDIPEGIPLEDPIYDNLTKRDDNKKKNDKNNKTQNTTHKNVNDYNRVKENDILVNNNKFNTEDLLNLRKINKTLNNLSDKGEINNNVVILQKDNQNISIENKIINLKDIVNVNTNKEISRNDKTKLNDVNNEVNSVTLQTEVKEHKIHIREDSEESNNTKDQITTENDKKEDKIHNVKEKDAFNPSLSTFHVINSEKDLDVPSGIEGPVPAVMLPPKNFVIPTDIEVPQYSQSWRSFPHIQYYQPIFYKDSYYTKNKHVNVPFENNKNIFIN</sequence>